<feature type="transmembrane region" description="Helical" evidence="7">
    <location>
        <begin position="161"/>
        <end position="183"/>
    </location>
</feature>
<dbReference type="Pfam" id="PF00482">
    <property type="entry name" value="T2SSF"/>
    <property type="match status" value="2"/>
</dbReference>
<evidence type="ECO:0000256" key="1">
    <source>
        <dbReference type="ARBA" id="ARBA00004651"/>
    </source>
</evidence>
<evidence type="ECO:0000259" key="8">
    <source>
        <dbReference type="Pfam" id="PF00482"/>
    </source>
</evidence>
<accession>A0ABT1WE12</accession>
<evidence type="ECO:0000313" key="9">
    <source>
        <dbReference type="EMBL" id="MCQ8895619.1"/>
    </source>
</evidence>
<keyword evidence="6 7" id="KW-0472">Membrane</keyword>
<evidence type="ECO:0000256" key="3">
    <source>
        <dbReference type="ARBA" id="ARBA00022475"/>
    </source>
</evidence>
<comment type="subcellular location">
    <subcellularLocation>
        <location evidence="1">Cell membrane</location>
        <topology evidence="1">Multi-pass membrane protein</topology>
    </subcellularLocation>
</comment>
<reference evidence="9 10" key="1">
    <citation type="submission" date="2022-07" db="EMBL/GenBank/DDBJ databases">
        <authorList>
            <person name="Xamxidin M."/>
            <person name="Wu M."/>
        </authorList>
    </citation>
    <scope>NUCLEOTIDE SEQUENCE [LARGE SCALE GENOMIC DNA]</scope>
    <source>
        <strain evidence="9 10">NBRC 111650</strain>
    </source>
</reference>
<dbReference type="InterPro" id="IPR018076">
    <property type="entry name" value="T2SS_GspF_dom"/>
</dbReference>
<dbReference type="PRINTS" id="PR00812">
    <property type="entry name" value="BCTERIALGSPF"/>
</dbReference>
<name>A0ABT1WE12_9BURK</name>
<dbReference type="RefSeq" id="WP_256763311.1">
    <property type="nucleotide sequence ID" value="NZ_JANIGO010000001.1"/>
</dbReference>
<dbReference type="PANTHER" id="PTHR30012:SF0">
    <property type="entry name" value="TYPE II SECRETION SYSTEM PROTEIN F-RELATED"/>
    <property type="match status" value="1"/>
</dbReference>
<sequence>MPQFVVTAIDSAGGLHVHHFTAATPQQARELCSELGLEAIKIKSPLLQISIQSSSKFKLIPFAQELLALQKAGLSITESLRGLHSKANPSQKPVLQGLLQAIHEGQSLSNALAGYPKEFPNLMRTLVRAAEKTSNLPQALEKYLEYAQQAELIKRKISNAALYPSLLLVVGGGVLVFLLMYVVPRFAGVYEGLQGDLPWLSKVLLWWGLTMRDHAAWVLLGLAGLTGFIFVTTRSANNQRRVGQLLLRNAHLANLWKSYRLSRLYRALGLLLTGGIPVNAALVQVEELLGPDEMQQLRHARQKISEGESLSSALFSCNLTTEIAFQMLAVGERTGSVGDMLTKAAQFLESDTSKAVEVFSRIFEPALMALIGIIIGTVVVLMYMPIFELANSLQS</sequence>
<feature type="domain" description="Type II secretion system protein GspF" evidence="8">
    <location>
        <begin position="265"/>
        <end position="385"/>
    </location>
</feature>
<feature type="transmembrane region" description="Helical" evidence="7">
    <location>
        <begin position="366"/>
        <end position="386"/>
    </location>
</feature>
<evidence type="ECO:0000256" key="4">
    <source>
        <dbReference type="ARBA" id="ARBA00022692"/>
    </source>
</evidence>
<keyword evidence="3" id="KW-1003">Cell membrane</keyword>
<gene>
    <name evidence="9" type="ORF">NQT62_04075</name>
</gene>
<keyword evidence="4 7" id="KW-0812">Transmembrane</keyword>
<feature type="transmembrane region" description="Helical" evidence="7">
    <location>
        <begin position="214"/>
        <end position="231"/>
    </location>
</feature>
<proteinExistence type="inferred from homology"/>
<keyword evidence="10" id="KW-1185">Reference proteome</keyword>
<evidence type="ECO:0000256" key="6">
    <source>
        <dbReference type="ARBA" id="ARBA00023136"/>
    </source>
</evidence>
<comment type="caution">
    <text evidence="9">The sequence shown here is derived from an EMBL/GenBank/DDBJ whole genome shotgun (WGS) entry which is preliminary data.</text>
</comment>
<feature type="domain" description="Type II secretion system protein GspF" evidence="8">
    <location>
        <begin position="62"/>
        <end position="184"/>
    </location>
</feature>
<dbReference type="InterPro" id="IPR003004">
    <property type="entry name" value="GspF/PilC"/>
</dbReference>
<dbReference type="Gene3D" id="1.20.81.30">
    <property type="entry name" value="Type II secretion system (T2SS), domain F"/>
    <property type="match status" value="2"/>
</dbReference>
<dbReference type="EMBL" id="JANIGO010000001">
    <property type="protein sequence ID" value="MCQ8895619.1"/>
    <property type="molecule type" value="Genomic_DNA"/>
</dbReference>
<evidence type="ECO:0000256" key="7">
    <source>
        <dbReference type="SAM" id="Phobius"/>
    </source>
</evidence>
<protein>
    <submittedName>
        <fullName evidence="9">Type II secretion system F family protein</fullName>
    </submittedName>
</protein>
<keyword evidence="5 7" id="KW-1133">Transmembrane helix</keyword>
<evidence type="ECO:0000256" key="5">
    <source>
        <dbReference type="ARBA" id="ARBA00022989"/>
    </source>
</evidence>
<dbReference type="InterPro" id="IPR042094">
    <property type="entry name" value="T2SS_GspF_sf"/>
</dbReference>
<comment type="similarity">
    <text evidence="2">Belongs to the GSP F family.</text>
</comment>
<dbReference type="Proteomes" id="UP001204142">
    <property type="component" value="Unassembled WGS sequence"/>
</dbReference>
<evidence type="ECO:0000256" key="2">
    <source>
        <dbReference type="ARBA" id="ARBA00005745"/>
    </source>
</evidence>
<organism evidence="9 10">
    <name type="scientific">Limnobacter humi</name>
    <dbReference type="NCBI Taxonomy" id="1778671"/>
    <lineage>
        <taxon>Bacteria</taxon>
        <taxon>Pseudomonadati</taxon>
        <taxon>Pseudomonadota</taxon>
        <taxon>Betaproteobacteria</taxon>
        <taxon>Burkholderiales</taxon>
        <taxon>Burkholderiaceae</taxon>
        <taxon>Limnobacter</taxon>
    </lineage>
</organism>
<dbReference type="PANTHER" id="PTHR30012">
    <property type="entry name" value="GENERAL SECRETION PATHWAY PROTEIN"/>
    <property type="match status" value="1"/>
</dbReference>
<evidence type="ECO:0000313" key="10">
    <source>
        <dbReference type="Proteomes" id="UP001204142"/>
    </source>
</evidence>